<protein>
    <submittedName>
        <fullName evidence="1">Uncharacterized protein</fullName>
    </submittedName>
</protein>
<name>B1FHU5_9BURK</name>
<dbReference type="Proteomes" id="UP000005463">
    <property type="component" value="Unassembled WGS sequence"/>
</dbReference>
<dbReference type="EMBL" id="ABLC01000094">
    <property type="protein sequence ID" value="EDT02898.1"/>
    <property type="molecule type" value="Genomic_DNA"/>
</dbReference>
<evidence type="ECO:0000313" key="1">
    <source>
        <dbReference type="EMBL" id="EDT02898.1"/>
    </source>
</evidence>
<comment type="caution">
    <text evidence="1">The sequence shown here is derived from an EMBL/GenBank/DDBJ whole genome shotgun (WGS) entry which is preliminary data.</text>
</comment>
<accession>B1FHU5</accession>
<dbReference type="PATRIC" id="fig|396596.7.peg.4019"/>
<organism evidence="1 2">
    <name type="scientific">Burkholderia ambifaria IOP40-10</name>
    <dbReference type="NCBI Taxonomy" id="396596"/>
    <lineage>
        <taxon>Bacteria</taxon>
        <taxon>Pseudomonadati</taxon>
        <taxon>Pseudomonadota</taxon>
        <taxon>Betaproteobacteria</taxon>
        <taxon>Burkholderiales</taxon>
        <taxon>Burkholderiaceae</taxon>
        <taxon>Burkholderia</taxon>
        <taxon>Burkholderia cepacia complex</taxon>
    </lineage>
</organism>
<gene>
    <name evidence="1" type="ORF">BamIOP4010DRAFT_3605</name>
</gene>
<sequence length="302" mass="32990">MRRSRFRLGIDSRRFPRAGHRRRVASAGCRTAPAAGGCAPPLRGLAGRPRCFIVRDRRSGTFNLAVRLHGTVGEHRLECPAHRRGIRRRTIRVRRGRVARFRHAAGLHLAVAACRLTGRGHAIGVLRCVGIGRARDLGIGHITVSTRRCRSCRRRDVGSLLHRIDSVAVRIRSVAGRGESVQHRLATGVLAGRNSVRLDIRHRVIARGDRRTRRRLEHRIAEQVERAFVPRRIAARRVTGPRGGLGGGVCRGRDGARARMGRRAVGAGTGARQGNGFGHGVGLQARERGIGGRTESATAIVA</sequence>
<dbReference type="AlphaFoldDB" id="B1FHU5"/>
<reference evidence="1 2" key="1">
    <citation type="submission" date="2008-03" db="EMBL/GenBank/DDBJ databases">
        <title>Sequencing of the draft genome and assembly of Burkholderia ambifaria IOP40-10.</title>
        <authorList>
            <consortium name="US DOE Joint Genome Institute (JGI-PGF)"/>
            <person name="Copeland A."/>
            <person name="Lucas S."/>
            <person name="Lapidus A."/>
            <person name="Glavina del Rio T."/>
            <person name="Dalin E."/>
            <person name="Tice H."/>
            <person name="Bruce D."/>
            <person name="Goodwin L."/>
            <person name="Pitluck S."/>
            <person name="Larimer F."/>
            <person name="Land M.L."/>
            <person name="Hauser L."/>
            <person name="Tiedje J."/>
            <person name="Richardson P."/>
        </authorList>
    </citation>
    <scope>NUCLEOTIDE SEQUENCE [LARGE SCALE GENOMIC DNA]</scope>
    <source>
        <strain evidence="1 2">IOP40-10</strain>
    </source>
</reference>
<evidence type="ECO:0000313" key="2">
    <source>
        <dbReference type="Proteomes" id="UP000005463"/>
    </source>
</evidence>
<proteinExistence type="predicted"/>